<keyword evidence="7" id="KW-0808">Transferase</keyword>
<dbReference type="InterPro" id="IPR029063">
    <property type="entry name" value="SAM-dependent_MTases_sf"/>
</dbReference>
<evidence type="ECO:0000313" key="14">
    <source>
        <dbReference type="Proteomes" id="UP000462055"/>
    </source>
</evidence>
<keyword evidence="8" id="KW-0949">S-adenosyl-L-methionine</keyword>
<dbReference type="PANTHER" id="PTHR11579">
    <property type="entry name" value="PROTEIN-L-ISOASPARTATE O-METHYLTRANSFERASE"/>
    <property type="match status" value="1"/>
</dbReference>
<evidence type="ECO:0000256" key="1">
    <source>
        <dbReference type="ARBA" id="ARBA00004496"/>
    </source>
</evidence>
<dbReference type="Gene3D" id="3.40.50.150">
    <property type="entry name" value="Vaccinia Virus protein VP39"/>
    <property type="match status" value="1"/>
</dbReference>
<comment type="similarity">
    <text evidence="2">Belongs to the methyltransferase superfamily. L-isoaspartyl/D-aspartyl protein methyltransferase family.</text>
</comment>
<comment type="caution">
    <text evidence="13">The sequence shown here is derived from an EMBL/GenBank/DDBJ whole genome shotgun (WGS) entry which is preliminary data.</text>
</comment>
<evidence type="ECO:0000256" key="11">
    <source>
        <dbReference type="ARBA" id="ARBA00031350"/>
    </source>
</evidence>
<evidence type="ECO:0000256" key="4">
    <source>
        <dbReference type="ARBA" id="ARBA00013346"/>
    </source>
</evidence>
<evidence type="ECO:0000256" key="12">
    <source>
        <dbReference type="SAM" id="MobiDB-lite"/>
    </source>
</evidence>
<sequence length="264" mass="28408">MRDRGASGRRRRPERGADRFGAQREVVAGADPVVTKVEWDPVAPEELRDAATGRGVNAVSSSSAPHIVREMLEPLGPAPGLRVLEIGTGTGWNAALIAKITGPHRVTSVEIAPDLAGTARRNLERAGYAVNVVTGDGEAGHAGDAPYDRVIATAAVRTLPYAWVEQTRPGGVIVVPWGPTFHPDCPVARLEVRDGGVAEGRFHVPGWFMPLRDQRDPPSAFDEAEERWEAAGRPDVRRYGVTVTSEGQSVWLDRPENPVGVKQA</sequence>
<dbReference type="CDD" id="cd02440">
    <property type="entry name" value="AdoMet_MTases"/>
    <property type="match status" value="1"/>
</dbReference>
<dbReference type="GO" id="GO:0032259">
    <property type="term" value="P:methylation"/>
    <property type="evidence" value="ECO:0007669"/>
    <property type="project" value="UniProtKB-KW"/>
</dbReference>
<dbReference type="PANTHER" id="PTHR11579:SF0">
    <property type="entry name" value="PROTEIN-L-ISOASPARTATE(D-ASPARTATE) O-METHYLTRANSFERASE"/>
    <property type="match status" value="1"/>
</dbReference>
<comment type="subcellular location">
    <subcellularLocation>
        <location evidence="1">Cytoplasm</location>
    </subcellularLocation>
</comment>
<evidence type="ECO:0000256" key="8">
    <source>
        <dbReference type="ARBA" id="ARBA00022691"/>
    </source>
</evidence>
<dbReference type="Proteomes" id="UP000462055">
    <property type="component" value="Unassembled WGS sequence"/>
</dbReference>
<dbReference type="SUPFAM" id="SSF53335">
    <property type="entry name" value="S-adenosyl-L-methionine-dependent methyltransferases"/>
    <property type="match status" value="1"/>
</dbReference>
<evidence type="ECO:0000256" key="10">
    <source>
        <dbReference type="ARBA" id="ARBA00031323"/>
    </source>
</evidence>
<evidence type="ECO:0000256" key="6">
    <source>
        <dbReference type="ARBA" id="ARBA00022603"/>
    </source>
</evidence>
<dbReference type="EMBL" id="WBMS02000059">
    <property type="protein sequence ID" value="MWA06874.1"/>
    <property type="molecule type" value="Genomic_DNA"/>
</dbReference>
<evidence type="ECO:0000256" key="3">
    <source>
        <dbReference type="ARBA" id="ARBA00011890"/>
    </source>
</evidence>
<name>A0A6I4MSC6_9ACTN</name>
<dbReference type="InterPro" id="IPR000682">
    <property type="entry name" value="PCMT"/>
</dbReference>
<dbReference type="GO" id="GO:0005737">
    <property type="term" value="C:cytoplasm"/>
    <property type="evidence" value="ECO:0007669"/>
    <property type="project" value="UniProtKB-SubCell"/>
</dbReference>
<reference evidence="13" key="1">
    <citation type="submission" date="2019-12" db="EMBL/GenBank/DDBJ databases">
        <title>Actinomadura physcomitrii sp. nov., a novel actinomycete isolated from moss [Physcomitrium sphaericum (Ludw) Fuernr].</title>
        <authorList>
            <person name="Zhuang X."/>
        </authorList>
    </citation>
    <scope>NUCLEOTIDE SEQUENCE [LARGE SCALE GENOMIC DNA]</scope>
    <source>
        <strain evidence="13">LD22</strain>
    </source>
</reference>
<gene>
    <name evidence="13" type="ORF">F8568_042345</name>
</gene>
<keyword evidence="6 13" id="KW-0489">Methyltransferase</keyword>
<keyword evidence="14" id="KW-1185">Reference proteome</keyword>
<dbReference type="AlphaFoldDB" id="A0A6I4MSC6"/>
<accession>A0A6I4MSC6</accession>
<protein>
    <recommendedName>
        <fullName evidence="4">Protein-L-isoaspartate O-methyltransferase</fullName>
        <ecNumber evidence="3">2.1.1.77</ecNumber>
    </recommendedName>
    <alternativeName>
        <fullName evidence="11">L-isoaspartyl protein carboxyl methyltransferase</fullName>
    </alternativeName>
    <alternativeName>
        <fullName evidence="9">Protein L-isoaspartyl methyltransferase</fullName>
    </alternativeName>
    <alternativeName>
        <fullName evidence="10">Protein-beta-aspartate methyltransferase</fullName>
    </alternativeName>
</protein>
<proteinExistence type="inferred from homology"/>
<evidence type="ECO:0000256" key="9">
    <source>
        <dbReference type="ARBA" id="ARBA00030757"/>
    </source>
</evidence>
<feature type="region of interest" description="Disordered" evidence="12">
    <location>
        <begin position="1"/>
        <end position="23"/>
    </location>
</feature>
<keyword evidence="5" id="KW-0963">Cytoplasm</keyword>
<evidence type="ECO:0000256" key="5">
    <source>
        <dbReference type="ARBA" id="ARBA00022490"/>
    </source>
</evidence>
<organism evidence="13 14">
    <name type="scientific">Actinomadura physcomitrii</name>
    <dbReference type="NCBI Taxonomy" id="2650748"/>
    <lineage>
        <taxon>Bacteria</taxon>
        <taxon>Bacillati</taxon>
        <taxon>Actinomycetota</taxon>
        <taxon>Actinomycetes</taxon>
        <taxon>Streptosporangiales</taxon>
        <taxon>Thermomonosporaceae</taxon>
        <taxon>Actinomadura</taxon>
    </lineage>
</organism>
<evidence type="ECO:0000313" key="13">
    <source>
        <dbReference type="EMBL" id="MWA06874.1"/>
    </source>
</evidence>
<dbReference type="Pfam" id="PF01135">
    <property type="entry name" value="PCMT"/>
    <property type="match status" value="1"/>
</dbReference>
<evidence type="ECO:0000256" key="2">
    <source>
        <dbReference type="ARBA" id="ARBA00005369"/>
    </source>
</evidence>
<dbReference type="GO" id="GO:0004719">
    <property type="term" value="F:protein-L-isoaspartate (D-aspartate) O-methyltransferase activity"/>
    <property type="evidence" value="ECO:0007669"/>
    <property type="project" value="UniProtKB-EC"/>
</dbReference>
<dbReference type="EC" id="2.1.1.77" evidence="3"/>
<evidence type="ECO:0000256" key="7">
    <source>
        <dbReference type="ARBA" id="ARBA00022679"/>
    </source>
</evidence>